<dbReference type="Proteomes" id="UP000220629">
    <property type="component" value="Unassembled WGS sequence"/>
</dbReference>
<dbReference type="Gene3D" id="3.30.160.250">
    <property type="match status" value="1"/>
</dbReference>
<sequence>MEYPIYITRLGMRRYHGALPDFPAVQAAGGSYAELHALAAKAVVTCYDEQARLIPPPTTDMVILQASALDTGKGIWRFVDIDIGGVRSTSLRIELCLSRQFVHEIDRMANALGSTREAALSLMCERGGHPACGVGPDRLAPAALPALPLM</sequence>
<name>A0A2A7SC64_BURGA</name>
<evidence type="ECO:0000313" key="2">
    <source>
        <dbReference type="EMBL" id="PEH41146.1"/>
    </source>
</evidence>
<evidence type="ECO:0000313" key="3">
    <source>
        <dbReference type="Proteomes" id="UP000220629"/>
    </source>
</evidence>
<protein>
    <recommendedName>
        <fullName evidence="1">HicB-like antitoxin of toxin-antitoxin system domain-containing protein</fullName>
    </recommendedName>
</protein>
<dbReference type="AlphaFoldDB" id="A0A2A7SC64"/>
<dbReference type="InterPro" id="IPR031807">
    <property type="entry name" value="HicB-like"/>
</dbReference>
<evidence type="ECO:0000259" key="1">
    <source>
        <dbReference type="Pfam" id="PF15919"/>
    </source>
</evidence>
<reference evidence="3" key="1">
    <citation type="submission" date="2017-09" db="EMBL/GenBank/DDBJ databases">
        <title>FDA dAtabase for Regulatory Grade micrObial Sequences (FDA-ARGOS): Supporting development and validation of Infectious Disease Dx tests.</title>
        <authorList>
            <person name="Minogue T."/>
            <person name="Wolcott M."/>
            <person name="Wasieloski L."/>
            <person name="Aguilar W."/>
            <person name="Moore D."/>
            <person name="Tallon L."/>
            <person name="Sadzewicz L."/>
            <person name="Ott S."/>
            <person name="Zhao X."/>
            <person name="Nagaraj S."/>
            <person name="Vavikolanu K."/>
            <person name="Aluvathingal J."/>
            <person name="Nadendla S."/>
            <person name="Sichtig H."/>
        </authorList>
    </citation>
    <scope>NUCLEOTIDE SEQUENCE [LARGE SCALE GENOMIC DNA]</scope>
    <source>
        <strain evidence="3">FDAARGOS_390</strain>
    </source>
</reference>
<dbReference type="RefSeq" id="WP_098151450.1">
    <property type="nucleotide sequence ID" value="NZ_CADEQH010000003.1"/>
</dbReference>
<accession>A0A2A7SC64</accession>
<gene>
    <name evidence="2" type="ORF">CRM94_02660</name>
</gene>
<organism evidence="2 3">
    <name type="scientific">Burkholderia gladioli</name>
    <name type="common">Pseudomonas marginata</name>
    <name type="synonym">Phytomonas marginata</name>
    <dbReference type="NCBI Taxonomy" id="28095"/>
    <lineage>
        <taxon>Bacteria</taxon>
        <taxon>Pseudomonadati</taxon>
        <taxon>Pseudomonadota</taxon>
        <taxon>Betaproteobacteria</taxon>
        <taxon>Burkholderiales</taxon>
        <taxon>Burkholderiaceae</taxon>
        <taxon>Burkholderia</taxon>
    </lineage>
</organism>
<feature type="domain" description="HicB-like antitoxin of toxin-antitoxin system" evidence="1">
    <location>
        <begin position="3"/>
        <end position="121"/>
    </location>
</feature>
<comment type="caution">
    <text evidence="2">The sequence shown here is derived from an EMBL/GenBank/DDBJ whole genome shotgun (WGS) entry which is preliminary data.</text>
</comment>
<proteinExistence type="predicted"/>
<dbReference type="Pfam" id="PF15919">
    <property type="entry name" value="HicB_lk_antitox"/>
    <property type="match status" value="1"/>
</dbReference>
<dbReference type="EMBL" id="PDDY01000001">
    <property type="protein sequence ID" value="PEH41146.1"/>
    <property type="molecule type" value="Genomic_DNA"/>
</dbReference>